<keyword evidence="4" id="KW-1185">Reference proteome</keyword>
<dbReference type="Pfam" id="PF09722">
    <property type="entry name" value="Xre_MbcA_ParS_C"/>
    <property type="match status" value="1"/>
</dbReference>
<protein>
    <submittedName>
        <fullName evidence="3">MbcA/ParS/Xre antitoxin family protein</fullName>
    </submittedName>
</protein>
<evidence type="ECO:0000313" key="3">
    <source>
        <dbReference type="EMBL" id="MBU3078844.1"/>
    </source>
</evidence>
<reference evidence="3 4" key="1">
    <citation type="submission" date="2021-06" db="EMBL/GenBank/DDBJ databases">
        <title>Sphingomonas sp. XMGL2, whole genome shotgun sequencing project.</title>
        <authorList>
            <person name="Zhao G."/>
            <person name="Shen L."/>
        </authorList>
    </citation>
    <scope>NUCLEOTIDE SEQUENCE [LARGE SCALE GENOMIC DNA]</scope>
    <source>
        <strain evidence="3 4">XMGL2</strain>
    </source>
</reference>
<dbReference type="EMBL" id="JAHKRT010000007">
    <property type="protein sequence ID" value="MBU3078844.1"/>
    <property type="molecule type" value="Genomic_DNA"/>
</dbReference>
<accession>A0ABS6BKZ8</accession>
<name>A0ABS6BKZ8_9SPHN</name>
<feature type="domain" description="Antitoxin Xre/MbcA/ParS-like toxin-binding" evidence="2">
    <location>
        <begin position="29"/>
        <end position="71"/>
    </location>
</feature>
<feature type="region of interest" description="Disordered" evidence="1">
    <location>
        <begin position="1"/>
        <end position="21"/>
    </location>
</feature>
<feature type="compositionally biased region" description="Basic residues" evidence="1">
    <location>
        <begin position="1"/>
        <end position="10"/>
    </location>
</feature>
<evidence type="ECO:0000313" key="4">
    <source>
        <dbReference type="Proteomes" id="UP000776276"/>
    </source>
</evidence>
<gene>
    <name evidence="3" type="ORF">KOF26_13300</name>
</gene>
<dbReference type="InterPro" id="IPR024467">
    <property type="entry name" value="Xre/MbcA/ParS-like_toxin-bd"/>
</dbReference>
<dbReference type="RefSeq" id="WP_216325813.1">
    <property type="nucleotide sequence ID" value="NZ_JAHKRT010000007.1"/>
</dbReference>
<proteinExistence type="predicted"/>
<comment type="caution">
    <text evidence="3">The sequence shown here is derived from an EMBL/GenBank/DDBJ whole genome shotgun (WGS) entry which is preliminary data.</text>
</comment>
<dbReference type="Proteomes" id="UP000776276">
    <property type="component" value="Unassembled WGS sequence"/>
</dbReference>
<evidence type="ECO:0000259" key="2">
    <source>
        <dbReference type="Pfam" id="PF09722"/>
    </source>
</evidence>
<sequence length="77" mass="7882">MGRPFAHRVKTQPLSAAQADRQGRVTRMAIARFGDAAAVTAFLNTHHGALGARPLDLAIASDEGLAAVEALMGSGAA</sequence>
<organism evidence="3 4">
    <name type="scientific">Sphingomonas quercus</name>
    <dbReference type="NCBI Taxonomy" id="2842451"/>
    <lineage>
        <taxon>Bacteria</taxon>
        <taxon>Pseudomonadati</taxon>
        <taxon>Pseudomonadota</taxon>
        <taxon>Alphaproteobacteria</taxon>
        <taxon>Sphingomonadales</taxon>
        <taxon>Sphingomonadaceae</taxon>
        <taxon>Sphingomonas</taxon>
    </lineage>
</organism>
<evidence type="ECO:0000256" key="1">
    <source>
        <dbReference type="SAM" id="MobiDB-lite"/>
    </source>
</evidence>